<accession>A0A087M6I1</accession>
<dbReference type="RefSeq" id="WP_035079195.1">
    <property type="nucleotide sequence ID" value="NZ_JQGC01000002.1"/>
</dbReference>
<dbReference type="EMBL" id="JQGC01000002">
    <property type="protein sequence ID" value="KFL32484.1"/>
    <property type="molecule type" value="Genomic_DNA"/>
</dbReference>
<evidence type="ECO:0000313" key="1">
    <source>
        <dbReference type="EMBL" id="KFL32484.1"/>
    </source>
</evidence>
<name>A0A087M6I1_9HYPH</name>
<protein>
    <recommendedName>
        <fullName evidence="3">DUF1993 domain-containing protein</fullName>
    </recommendedName>
</protein>
<dbReference type="Pfam" id="PF09351">
    <property type="entry name" value="DUF1993"/>
    <property type="match status" value="1"/>
</dbReference>
<dbReference type="SUPFAM" id="SSF109854">
    <property type="entry name" value="DinB/YfiT-like putative metalloenzymes"/>
    <property type="match status" value="1"/>
</dbReference>
<organism evidence="1 2">
    <name type="scientific">Devosia riboflavina</name>
    <dbReference type="NCBI Taxonomy" id="46914"/>
    <lineage>
        <taxon>Bacteria</taxon>
        <taxon>Pseudomonadati</taxon>
        <taxon>Pseudomonadota</taxon>
        <taxon>Alphaproteobacteria</taxon>
        <taxon>Hyphomicrobiales</taxon>
        <taxon>Devosiaceae</taxon>
        <taxon>Devosia</taxon>
    </lineage>
</organism>
<proteinExistence type="predicted"/>
<dbReference type="Gene3D" id="1.20.120.450">
    <property type="entry name" value="dinb family like domain"/>
    <property type="match status" value="1"/>
</dbReference>
<dbReference type="STRING" id="46914.JP75_02720"/>
<dbReference type="PANTHER" id="PTHR36922">
    <property type="entry name" value="BLL2446 PROTEIN"/>
    <property type="match status" value="1"/>
</dbReference>
<sequence>MTLSMYSASVPVFSRMLKNLLAVFDKAEAFAAEHNIDLQTLVETRLAPDMIPLSGQVQIATDGAKGVSSRLAQKAVPSWADDEVTFADLKARLQKGIDYLATFSPEEFVGSDDRTVTIKIGGNDTELSGETYLLNRGLPNFYFHVTTAYDILRHKGVPIGKKDYLG</sequence>
<dbReference type="AlphaFoldDB" id="A0A087M6I1"/>
<keyword evidence="2" id="KW-1185">Reference proteome</keyword>
<gene>
    <name evidence="1" type="ORF">JP75_02720</name>
</gene>
<dbReference type="InterPro" id="IPR018531">
    <property type="entry name" value="DUF1993"/>
</dbReference>
<dbReference type="OrthoDB" id="338237at2"/>
<evidence type="ECO:0008006" key="3">
    <source>
        <dbReference type="Google" id="ProtNLM"/>
    </source>
</evidence>
<comment type="caution">
    <text evidence="1">The sequence shown here is derived from an EMBL/GenBank/DDBJ whole genome shotgun (WGS) entry which is preliminary data.</text>
</comment>
<evidence type="ECO:0000313" key="2">
    <source>
        <dbReference type="Proteomes" id="UP000028981"/>
    </source>
</evidence>
<dbReference type="PANTHER" id="PTHR36922:SF1">
    <property type="entry name" value="DUF1993 DOMAIN-CONTAINING PROTEIN"/>
    <property type="match status" value="1"/>
</dbReference>
<reference evidence="1 2" key="1">
    <citation type="submission" date="2014-08" db="EMBL/GenBank/DDBJ databases">
        <authorList>
            <person name="Hassan Y.I."/>
            <person name="Lepp D."/>
            <person name="Zhou T."/>
        </authorList>
    </citation>
    <scope>NUCLEOTIDE SEQUENCE [LARGE SCALE GENOMIC DNA]</scope>
    <source>
        <strain evidence="1 2">IFO13584</strain>
    </source>
</reference>
<dbReference type="InterPro" id="IPR034660">
    <property type="entry name" value="DinB/YfiT-like"/>
</dbReference>
<dbReference type="Proteomes" id="UP000028981">
    <property type="component" value="Unassembled WGS sequence"/>
</dbReference>